<dbReference type="InterPro" id="IPR002110">
    <property type="entry name" value="Ankyrin_rpt"/>
</dbReference>
<keyword evidence="4" id="KW-1185">Reference proteome</keyword>
<feature type="non-terminal residue" evidence="3">
    <location>
        <position position="1"/>
    </location>
</feature>
<dbReference type="InterPro" id="IPR036770">
    <property type="entry name" value="Ankyrin_rpt-contain_sf"/>
</dbReference>
<keyword evidence="2" id="KW-1133">Transmembrane helix</keyword>
<dbReference type="PANTHER" id="PTHR24177:SF314">
    <property type="entry name" value="PROTEIN ACCELERATED CELL DEATH 6-LIKE ISOFORM X1"/>
    <property type="match status" value="1"/>
</dbReference>
<dbReference type="SUPFAM" id="SSF48403">
    <property type="entry name" value="Ankyrin repeat"/>
    <property type="match status" value="1"/>
</dbReference>
<evidence type="ECO:0000313" key="4">
    <source>
        <dbReference type="Proteomes" id="UP001188597"/>
    </source>
</evidence>
<feature type="compositionally biased region" description="Polar residues" evidence="1">
    <location>
        <begin position="19"/>
        <end position="43"/>
    </location>
</feature>
<feature type="region of interest" description="Disordered" evidence="1">
    <location>
        <begin position="313"/>
        <end position="334"/>
    </location>
</feature>
<keyword evidence="2" id="KW-0812">Transmembrane</keyword>
<dbReference type="GO" id="GO:0016020">
    <property type="term" value="C:membrane"/>
    <property type="evidence" value="ECO:0007669"/>
    <property type="project" value="TreeGrafter"/>
</dbReference>
<dbReference type="AlphaFoldDB" id="A0AA88WZ69"/>
<evidence type="ECO:0008006" key="5">
    <source>
        <dbReference type="Google" id="ProtNLM"/>
    </source>
</evidence>
<dbReference type="Gene3D" id="1.25.40.20">
    <property type="entry name" value="Ankyrin repeat-containing domain"/>
    <property type="match status" value="1"/>
</dbReference>
<gene>
    <name evidence="3" type="ORF">RJ639_030943</name>
</gene>
<dbReference type="Proteomes" id="UP001188597">
    <property type="component" value="Unassembled WGS sequence"/>
</dbReference>
<evidence type="ECO:0000313" key="3">
    <source>
        <dbReference type="EMBL" id="KAK3036978.1"/>
    </source>
</evidence>
<dbReference type="PANTHER" id="PTHR24177">
    <property type="entry name" value="CASKIN"/>
    <property type="match status" value="1"/>
</dbReference>
<keyword evidence="2" id="KW-0472">Membrane</keyword>
<feature type="transmembrane region" description="Helical" evidence="2">
    <location>
        <begin position="252"/>
        <end position="274"/>
    </location>
</feature>
<dbReference type="EMBL" id="JAVXUP010000134">
    <property type="protein sequence ID" value="KAK3036978.1"/>
    <property type="molecule type" value="Genomic_DNA"/>
</dbReference>
<dbReference type="Pfam" id="PF12796">
    <property type="entry name" value="Ank_2"/>
    <property type="match status" value="1"/>
</dbReference>
<protein>
    <recommendedName>
        <fullName evidence="5">PGG domain-containing protein</fullName>
    </recommendedName>
</protein>
<sequence length="334" mass="38062">RYESAVQLAKFLTGKDTSWKATKSTKGESNPQTHTYASSSTFQHQDHVASTKKNVAGTPLMLATKHGCTEIVDAILEKYPQAVEHVDGEGRNILHLAIKHRNKHIFDKVERMGFPMIRLIRKLDNNGNTILHYVGIKKDTIKAEDMRSPALLLQQDLLLFERVKKVTATHFVKHFNNNKKTAEQHTFPNVCLDICDNVSFDPHITLSDFQQSLPQKLILGLTLLIFSVSMMMLAFAATVILLIRNKEQWTKVVLYSVAFFPVTMFAFTYIPLYMSLIKTLEYSLTKIWAVFPRSESGLPHRFLTFKPFKVRKSHARNPDSSTQPSTLKTTRCPV</sequence>
<accession>A0AA88WZ69</accession>
<proteinExistence type="predicted"/>
<evidence type="ECO:0000256" key="1">
    <source>
        <dbReference type="SAM" id="MobiDB-lite"/>
    </source>
</evidence>
<reference evidence="3" key="1">
    <citation type="submission" date="2022-12" db="EMBL/GenBank/DDBJ databases">
        <title>Draft genome assemblies for two species of Escallonia (Escalloniales).</title>
        <authorList>
            <person name="Chanderbali A."/>
            <person name="Dervinis C."/>
            <person name="Anghel I."/>
            <person name="Soltis D."/>
            <person name="Soltis P."/>
            <person name="Zapata F."/>
        </authorList>
    </citation>
    <scope>NUCLEOTIDE SEQUENCE</scope>
    <source>
        <strain evidence="3">UCBG64.0493</strain>
        <tissue evidence="3">Leaf</tissue>
    </source>
</reference>
<feature type="compositionally biased region" description="Polar residues" evidence="1">
    <location>
        <begin position="318"/>
        <end position="334"/>
    </location>
</feature>
<comment type="caution">
    <text evidence="3">The sequence shown here is derived from an EMBL/GenBank/DDBJ whole genome shotgun (WGS) entry which is preliminary data.</text>
</comment>
<feature type="region of interest" description="Disordered" evidence="1">
    <location>
        <begin position="19"/>
        <end position="44"/>
    </location>
</feature>
<feature type="transmembrane region" description="Helical" evidence="2">
    <location>
        <begin position="217"/>
        <end position="243"/>
    </location>
</feature>
<evidence type="ECO:0000256" key="2">
    <source>
        <dbReference type="SAM" id="Phobius"/>
    </source>
</evidence>
<name>A0AA88WZ69_9ASTE</name>
<organism evidence="3 4">
    <name type="scientific">Escallonia herrerae</name>
    <dbReference type="NCBI Taxonomy" id="1293975"/>
    <lineage>
        <taxon>Eukaryota</taxon>
        <taxon>Viridiplantae</taxon>
        <taxon>Streptophyta</taxon>
        <taxon>Embryophyta</taxon>
        <taxon>Tracheophyta</taxon>
        <taxon>Spermatophyta</taxon>
        <taxon>Magnoliopsida</taxon>
        <taxon>eudicotyledons</taxon>
        <taxon>Gunneridae</taxon>
        <taxon>Pentapetalae</taxon>
        <taxon>asterids</taxon>
        <taxon>campanulids</taxon>
        <taxon>Escalloniales</taxon>
        <taxon>Escalloniaceae</taxon>
        <taxon>Escallonia</taxon>
    </lineage>
</organism>